<name>A0AAU7S6V4_9HYPH</name>
<dbReference type="Pfam" id="PF00353">
    <property type="entry name" value="HemolysinCabind"/>
    <property type="match status" value="12"/>
</dbReference>
<dbReference type="Gene3D" id="2.150.10.10">
    <property type="entry name" value="Serralysin-like metalloprotease, C-terminal"/>
    <property type="match status" value="12"/>
</dbReference>
<feature type="domain" description="Haemolysin-type calcium binding-related" evidence="3">
    <location>
        <begin position="524"/>
        <end position="571"/>
    </location>
</feature>
<dbReference type="InterPro" id="IPR011049">
    <property type="entry name" value="Serralysin-like_metalloprot_C"/>
</dbReference>
<dbReference type="GO" id="GO:0005576">
    <property type="term" value="C:extracellular region"/>
    <property type="evidence" value="ECO:0007669"/>
    <property type="project" value="UniProtKB-SubCell"/>
</dbReference>
<dbReference type="GO" id="GO:0005509">
    <property type="term" value="F:calcium ion binding"/>
    <property type="evidence" value="ECO:0007669"/>
    <property type="project" value="InterPro"/>
</dbReference>
<keyword evidence="2" id="KW-0964">Secreted</keyword>
<evidence type="ECO:0000256" key="2">
    <source>
        <dbReference type="ARBA" id="ARBA00022525"/>
    </source>
</evidence>
<feature type="domain" description="Haemolysin-type calcium binding-related" evidence="3">
    <location>
        <begin position="1052"/>
        <end position="1099"/>
    </location>
</feature>
<evidence type="ECO:0000259" key="3">
    <source>
        <dbReference type="Pfam" id="PF06594"/>
    </source>
</evidence>
<organism evidence="4">
    <name type="scientific">Rhizobium sp. ZPR3</name>
    <dbReference type="NCBI Taxonomy" id="3158967"/>
    <lineage>
        <taxon>Bacteria</taxon>
        <taxon>Pseudomonadati</taxon>
        <taxon>Pseudomonadota</taxon>
        <taxon>Alphaproteobacteria</taxon>
        <taxon>Hyphomicrobiales</taxon>
        <taxon>Rhizobiaceae</taxon>
        <taxon>Rhizobium/Agrobacterium group</taxon>
        <taxon>Rhizobium</taxon>
    </lineage>
</organism>
<feature type="domain" description="Haemolysin-type calcium binding-related" evidence="3">
    <location>
        <begin position="392"/>
        <end position="439"/>
    </location>
</feature>
<proteinExistence type="predicted"/>
<feature type="domain" description="Haemolysin-type calcium binding-related" evidence="3">
    <location>
        <begin position="1320"/>
        <end position="1360"/>
    </location>
</feature>
<keyword evidence="4" id="KW-0614">Plasmid</keyword>
<dbReference type="PANTHER" id="PTHR38340:SF1">
    <property type="entry name" value="S-LAYER PROTEIN"/>
    <property type="match status" value="1"/>
</dbReference>
<feature type="domain" description="Haemolysin-type calcium binding-related" evidence="3">
    <location>
        <begin position="935"/>
        <end position="967"/>
    </location>
</feature>
<reference evidence="4" key="1">
    <citation type="submission" date="2024-06" db="EMBL/GenBank/DDBJ databases">
        <authorList>
            <person name="Li T."/>
            <person name="Gao R."/>
        </authorList>
    </citation>
    <scope>NUCLEOTIDE SEQUENCE</scope>
    <source>
        <strain evidence="4">ZPR3</strain>
        <plasmid evidence="4">unnamed5</plasmid>
    </source>
</reference>
<evidence type="ECO:0000256" key="1">
    <source>
        <dbReference type="ARBA" id="ARBA00004613"/>
    </source>
</evidence>
<dbReference type="PROSITE" id="PS00330">
    <property type="entry name" value="HEMOLYSIN_CALCIUM"/>
    <property type="match status" value="1"/>
</dbReference>
<dbReference type="InterPro" id="IPR001343">
    <property type="entry name" value="Hemolysn_Ca-bd"/>
</dbReference>
<dbReference type="InterPro" id="IPR018511">
    <property type="entry name" value="Hemolysin-typ_Ca-bd_CS"/>
</dbReference>
<dbReference type="EMBL" id="CP157965">
    <property type="protein sequence ID" value="XBT98095.1"/>
    <property type="molecule type" value="Genomic_DNA"/>
</dbReference>
<dbReference type="PANTHER" id="PTHR38340">
    <property type="entry name" value="S-LAYER PROTEIN"/>
    <property type="match status" value="1"/>
</dbReference>
<dbReference type="InterPro" id="IPR050557">
    <property type="entry name" value="RTX_toxin/Mannuronan_C5-epim"/>
</dbReference>
<feature type="domain" description="Haemolysin-type calcium binding-related" evidence="3">
    <location>
        <begin position="1188"/>
        <end position="1226"/>
    </location>
</feature>
<feature type="domain" description="Haemolysin-type calcium binding-related" evidence="3">
    <location>
        <begin position="275"/>
        <end position="307"/>
    </location>
</feature>
<feature type="domain" description="Haemolysin-type calcium binding-related" evidence="3">
    <location>
        <begin position="671"/>
        <end position="703"/>
    </location>
</feature>
<dbReference type="Pfam" id="PF06594">
    <property type="entry name" value="HCBP_related"/>
    <property type="match status" value="11"/>
</dbReference>
<evidence type="ECO:0000313" key="4">
    <source>
        <dbReference type="EMBL" id="XBT98095.1"/>
    </source>
</evidence>
<dbReference type="SUPFAM" id="SSF51120">
    <property type="entry name" value="beta-Roll"/>
    <property type="match status" value="12"/>
</dbReference>
<accession>A0AAU7S6V4</accession>
<sequence length="1607" mass="167609">MVSLQGLKYEYFDNDTAAFKAYLLSKVAEAEPGRLGLAAFVAAFTDAGKLTGGTTEADNVFGTSGNDVILAGLGNDVLSGGSGSDTYVYARGDGNDTISEGNWNGTNDQLVFSDINPADVRLVRNGADLTIVIPESAPGAGDAGSILVKDTLNDIYERGIEKIVFADGTTWTRAQIRVLLLEQAATAGNDTIAGFNVADVIAGGAGDDALNGASGDDTYVYARGDGNDTITEDNWNGTNDRLVFSDINPADVRLVRNGADLTIVIPESAPGAGDAGSILIKDTLNDIYERGIEKVVFADGTTWTRAQIRVLLLEQAATAGNDTIAGFNVPDVIAGGAGDDALNGASGDDTYVYTRGDGNDTITEDNWNGTNDRLVFSDINPADVTISFSGTDLLITIVESAPGAGDVGSILIKSTLGTPYEQGVERIVFADGTTWDSAQIRAQAIASARTVGNDIITGFGTGDTYAGGKGNDIIDGGAGNDTYVYARGDGNDTITEGNWSGTNDQLVFSNINPADVRLVRNGTDLTIVIAESAPGAGDAGSILIKDTLDGTYERGVEKIVFADGTIWTRATYVGLLLDQSGTSGNDTINGTSNADLIAGGLGDDALNGKGGNDTYVYARGDGNDTITEDNWNGTNDQLVFSDINPADVRLVRNGADLTIVIPESAPGAGDAGSILVKDTLNDIYERGIEKIVFADGTTWTRAQIRVLLLEQAATAGNDTIAGFNVADVISGGAGDDALNGASGDDTYVYARGDGNDTITEDNWNGTNDQLVFSDINPADVRLTRNGADLTIVIPESAPGAGDAGSILIKDTLNDIYERGIEKVVFADGTTWTRAQIRVLLLEQAATAGNDTIAGFNVGDTISGGAGDDALNGASGDDTYVYARGDGNDTITEDNWNGTNDQLVFSDINPADVRLTRNGADLTIVIPESAPGAGDAGSILVKDTLNDIYERGIEKIVFADGTTWTRAQIRVLLLEQAATAGNDTIAGFNVADVISGGAGDDALNGASGDDTYVYARGDGNDTITEDNWNGTNDRLVFSNINPADVTLVRNGTDLTILIAESAPGAGDADSILVKDTLDSPYERGIEKIVFANGTTWSRADMIANVAYIAGSDGNDTITGTAGSDSQIRAGLGNDALNGLAGSDTYVYRLGDGNDVITEVTSGTDVDTLAFADLNLADIRFERPSGNTSDVVIRVLQNGETITLKNQFNQAGGIERITFADGTVLGGNDWSLDTYLQGKVVIYGTSGNDILAGTNGNDVFIGGLGDDRFNSGAGSDTYIYASGDGSDYIDDESGSTTDIDIVKLTDLNVGDVTFSRSGTHVKITVNSTGHVITLDEQLYSATANWGVEQIEFANGTTWNRDQIKDAAWIRGTSGNDTLSGTSGNDTFAGGLGDDRFNSGAGSDTYIYASGDGSDYIDDESGSTTDVDVVRFTDLNVGDLTFSRSGVHATIKVNSTGHVITLDEQFYSATANWGIEQIQFADGTVWDRAQIQAAAWIRGTTGNDTLGGTGANDTLFGDAGNDTITTGAGNDIIVFKPNFGIDTITDFQAGAGSVDVLEFDNSLFADFEDVLAAAAQVGNDTVITHDAGNTITLKNVALANLHQDDVRFIA</sequence>
<feature type="domain" description="Haemolysin-type calcium binding-related" evidence="3">
    <location>
        <begin position="143"/>
        <end position="175"/>
    </location>
</feature>
<dbReference type="PRINTS" id="PR00313">
    <property type="entry name" value="CABNDNGRPT"/>
</dbReference>
<geneLocation type="plasmid" evidence="4">
    <name>unnamed5</name>
</geneLocation>
<gene>
    <name evidence="4" type="ORF">ABM479_35220</name>
</gene>
<dbReference type="InterPro" id="IPR010566">
    <property type="entry name" value="Haemolys_ca-bd"/>
</dbReference>
<dbReference type="RefSeq" id="WP_349963373.1">
    <property type="nucleotide sequence ID" value="NZ_CP157965.1"/>
</dbReference>
<feature type="domain" description="Haemolysin-type calcium binding-related" evidence="3">
    <location>
        <begin position="803"/>
        <end position="835"/>
    </location>
</feature>
<feature type="domain" description="Haemolysin-type calcium binding-related" evidence="3">
    <location>
        <begin position="1448"/>
        <end position="1487"/>
    </location>
</feature>
<comment type="subcellular location">
    <subcellularLocation>
        <location evidence="1">Secreted</location>
    </subcellularLocation>
</comment>
<protein>
    <submittedName>
        <fullName evidence="4">Calcium-binding protein</fullName>
    </submittedName>
</protein>